<dbReference type="Proteomes" id="UP000007050">
    <property type="component" value="Chromosome"/>
</dbReference>
<gene>
    <name evidence="1" type="ORF">ES1_18500</name>
</gene>
<protein>
    <submittedName>
        <fullName evidence="1">Uncharacterized protein</fullName>
    </submittedName>
</protein>
<dbReference type="EMBL" id="FP929059">
    <property type="protein sequence ID" value="CBL34757.1"/>
    <property type="molecule type" value="Genomic_DNA"/>
</dbReference>
<reference evidence="1 2" key="2">
    <citation type="submission" date="2010-03" db="EMBL/GenBank/DDBJ databases">
        <authorList>
            <person name="Pajon A."/>
        </authorList>
    </citation>
    <scope>NUCLEOTIDE SEQUENCE [LARGE SCALE GENOMIC DNA]</scope>
    <source>
        <strain evidence="1 2">V10Sc8a</strain>
    </source>
</reference>
<sequence>MVRYIKISAGHEVLPKNIF</sequence>
<organism evidence="1 2">
    <name type="scientific">[Eubacterium] siraeum V10Sc8a</name>
    <dbReference type="NCBI Taxonomy" id="717961"/>
    <lineage>
        <taxon>Bacteria</taxon>
        <taxon>Bacillati</taxon>
        <taxon>Bacillota</taxon>
        <taxon>Clostridia</taxon>
        <taxon>Eubacteriales</taxon>
        <taxon>Oscillospiraceae</taxon>
        <taxon>Oscillospiraceae incertae sedis</taxon>
    </lineage>
</organism>
<evidence type="ECO:0000313" key="2">
    <source>
        <dbReference type="Proteomes" id="UP000007050"/>
    </source>
</evidence>
<accession>D4MLX4</accession>
<name>D4MLX4_9FIRM</name>
<reference evidence="1 2" key="1">
    <citation type="submission" date="2010-03" db="EMBL/GenBank/DDBJ databases">
        <title>The genome sequence of Eubacterium siraeum V10Sc8a.</title>
        <authorList>
            <consortium name="metaHIT consortium -- http://www.metahit.eu/"/>
            <person name="Pajon A."/>
            <person name="Turner K."/>
            <person name="Parkhill J."/>
            <person name="Duncan S."/>
            <person name="Flint H."/>
        </authorList>
    </citation>
    <scope>NUCLEOTIDE SEQUENCE [LARGE SCALE GENOMIC DNA]</scope>
    <source>
        <strain evidence="1 2">V10Sc8a</strain>
    </source>
</reference>
<evidence type="ECO:0000313" key="1">
    <source>
        <dbReference type="EMBL" id="CBL34757.1"/>
    </source>
</evidence>
<dbReference type="HOGENOM" id="CLU_3429799_0_0_9"/>
<dbReference type="KEGG" id="esr:ES1_18500"/>
<dbReference type="AlphaFoldDB" id="D4MLX4"/>
<proteinExistence type="predicted"/>